<reference evidence="2 3" key="1">
    <citation type="submission" date="2019-06" db="EMBL/GenBank/DDBJ databases">
        <title>Genomic insights into carbon and energy metabolism of Deferribacter autotrophicus revealed new metabolic traits in the phylum Deferribacteres.</title>
        <authorList>
            <person name="Slobodkin A.I."/>
            <person name="Slobodkina G.B."/>
            <person name="Allioux M."/>
            <person name="Alain K."/>
            <person name="Jebbar M."/>
            <person name="Shadrin V."/>
            <person name="Kublanov I.V."/>
            <person name="Toshchakov S.V."/>
            <person name="Bonch-Osmolovskaya E.A."/>
        </authorList>
    </citation>
    <scope>NUCLEOTIDE SEQUENCE [LARGE SCALE GENOMIC DNA]</scope>
    <source>
        <strain evidence="2 3">SL50</strain>
    </source>
</reference>
<dbReference type="EMBL" id="VFJB01000006">
    <property type="protein sequence ID" value="KAA0257782.1"/>
    <property type="molecule type" value="Genomic_DNA"/>
</dbReference>
<dbReference type="AlphaFoldDB" id="A0A5A8F550"/>
<protein>
    <submittedName>
        <fullName evidence="2">Uncharacterized protein</fullName>
    </submittedName>
</protein>
<dbReference type="Proteomes" id="UP000322876">
    <property type="component" value="Unassembled WGS sequence"/>
</dbReference>
<gene>
    <name evidence="2" type="ORF">FHQ18_08550</name>
</gene>
<keyword evidence="3" id="KW-1185">Reference proteome</keyword>
<evidence type="ECO:0000313" key="2">
    <source>
        <dbReference type="EMBL" id="KAA0257782.1"/>
    </source>
</evidence>
<dbReference type="OrthoDB" id="9849291at2"/>
<organism evidence="2 3">
    <name type="scientific">Deferribacter autotrophicus</name>
    <dbReference type="NCBI Taxonomy" id="500465"/>
    <lineage>
        <taxon>Bacteria</taxon>
        <taxon>Pseudomonadati</taxon>
        <taxon>Deferribacterota</taxon>
        <taxon>Deferribacteres</taxon>
        <taxon>Deferribacterales</taxon>
        <taxon>Deferribacteraceae</taxon>
        <taxon>Deferribacter</taxon>
    </lineage>
</organism>
<dbReference type="RefSeq" id="WP_149266755.1">
    <property type="nucleotide sequence ID" value="NZ_VFJB01000006.1"/>
</dbReference>
<evidence type="ECO:0000313" key="3">
    <source>
        <dbReference type="Proteomes" id="UP000322876"/>
    </source>
</evidence>
<name>A0A5A8F550_9BACT</name>
<feature type="chain" id="PRO_5023064708" evidence="1">
    <location>
        <begin position="25"/>
        <end position="121"/>
    </location>
</feature>
<sequence length="121" mass="13850">MFKKVLMFLVVVFVSLNFALDLQAKEVTDIAGMLDKAKNLGVMDKEGGFMVCLLNKNDEYLVKFKVSSDGEYLIMTKNSGVDFEGQLLTRNYSYQLVVECTDFNLPDQKRFFNCNEDMDKS</sequence>
<feature type="signal peptide" evidence="1">
    <location>
        <begin position="1"/>
        <end position="24"/>
    </location>
</feature>
<keyword evidence="1" id="KW-0732">Signal</keyword>
<proteinExistence type="predicted"/>
<evidence type="ECO:0000256" key="1">
    <source>
        <dbReference type="SAM" id="SignalP"/>
    </source>
</evidence>
<accession>A0A5A8F550</accession>
<comment type="caution">
    <text evidence="2">The sequence shown here is derived from an EMBL/GenBank/DDBJ whole genome shotgun (WGS) entry which is preliminary data.</text>
</comment>